<dbReference type="STRING" id="1434232.MAIT1_02094"/>
<dbReference type="Proteomes" id="UP000194003">
    <property type="component" value="Unassembled WGS sequence"/>
</dbReference>
<comment type="caution">
    <text evidence="2">The sequence shown here is derived from an EMBL/GenBank/DDBJ whole genome shotgun (WGS) entry which is preliminary data.</text>
</comment>
<feature type="domain" description="DUF4384" evidence="1">
    <location>
        <begin position="155"/>
        <end position="236"/>
    </location>
</feature>
<evidence type="ECO:0000313" key="3">
    <source>
        <dbReference type="Proteomes" id="UP000194003"/>
    </source>
</evidence>
<proteinExistence type="predicted"/>
<gene>
    <name evidence="2" type="ORF">MAIT1_02094</name>
</gene>
<dbReference type="PANTHER" id="PTHR36194:SF1">
    <property type="entry name" value="S-LAYER-LIKE PROTEIN"/>
    <property type="match status" value="1"/>
</dbReference>
<dbReference type="EMBL" id="LVJN01000020">
    <property type="protein sequence ID" value="OSM02016.1"/>
    <property type="molecule type" value="Genomic_DNA"/>
</dbReference>
<dbReference type="AlphaFoldDB" id="A0A1Y2K319"/>
<dbReference type="PANTHER" id="PTHR36194">
    <property type="entry name" value="S-LAYER-LIKE PROTEIN"/>
    <property type="match status" value="1"/>
</dbReference>
<keyword evidence="3" id="KW-1185">Reference proteome</keyword>
<sequence>MSIEEMFAPAFESNMGAPASRVGMATRGIAPDADKQKRSLIWEADGYAKAQPGVSGGALKQKALQAAKTAAFESAKAFLDGQGGAASAPYRFPQPGAAGVKVLQVTDHGMGADGRYHVWIKGELSYLLDQQQSEASMKNAAGPLSVRVWTERKRYRQGEQVVVNLQGNRDFHARVFTILSNGAVLQLAPNAQRKSDLFDGGLVHQLPDMMLNEEFRLTVAPPFGEDRILVFASEKPLADIATKPAGQGLSLFPGTGEQLRTLSRRLMGGAGATGNGGAELVEAEWRFATTAR</sequence>
<evidence type="ECO:0000259" key="1">
    <source>
        <dbReference type="Pfam" id="PF14326"/>
    </source>
</evidence>
<accession>A0A1Y2K319</accession>
<protein>
    <recommendedName>
        <fullName evidence="1">DUF4384 domain-containing protein</fullName>
    </recommendedName>
</protein>
<name>A0A1Y2K319_9PROT</name>
<dbReference type="InterPro" id="IPR025493">
    <property type="entry name" value="DUF4384"/>
</dbReference>
<dbReference type="Pfam" id="PF14326">
    <property type="entry name" value="DUF4384"/>
    <property type="match status" value="1"/>
</dbReference>
<organism evidence="2 3">
    <name type="scientific">Magnetofaba australis IT-1</name>
    <dbReference type="NCBI Taxonomy" id="1434232"/>
    <lineage>
        <taxon>Bacteria</taxon>
        <taxon>Pseudomonadati</taxon>
        <taxon>Pseudomonadota</taxon>
        <taxon>Magnetococcia</taxon>
        <taxon>Magnetococcales</taxon>
        <taxon>Magnetococcaceae</taxon>
        <taxon>Magnetofaba</taxon>
    </lineage>
</organism>
<evidence type="ECO:0000313" key="2">
    <source>
        <dbReference type="EMBL" id="OSM02016.1"/>
    </source>
</evidence>
<reference evidence="2 3" key="1">
    <citation type="journal article" date="2016" name="BMC Genomics">
        <title>Combined genomic and structural analyses of a cultured magnetotactic bacterium reveals its niche adaptation to a dynamic environment.</title>
        <authorList>
            <person name="Araujo A.C."/>
            <person name="Morillo V."/>
            <person name="Cypriano J."/>
            <person name="Teixeira L.C."/>
            <person name="Leao P."/>
            <person name="Lyra S."/>
            <person name="Almeida L.G."/>
            <person name="Bazylinski D.A."/>
            <person name="Vasconcellos A.T."/>
            <person name="Abreu F."/>
            <person name="Lins U."/>
        </authorList>
    </citation>
    <scope>NUCLEOTIDE SEQUENCE [LARGE SCALE GENOMIC DNA]</scope>
    <source>
        <strain evidence="2 3">IT-1</strain>
    </source>
</reference>